<dbReference type="Pfam" id="PF13519">
    <property type="entry name" value="VWA_2"/>
    <property type="match status" value="1"/>
</dbReference>
<organism evidence="2 3">
    <name type="scientific">Actinomycetospora atypica</name>
    <dbReference type="NCBI Taxonomy" id="1290095"/>
    <lineage>
        <taxon>Bacteria</taxon>
        <taxon>Bacillati</taxon>
        <taxon>Actinomycetota</taxon>
        <taxon>Actinomycetes</taxon>
        <taxon>Pseudonocardiales</taxon>
        <taxon>Pseudonocardiaceae</taxon>
        <taxon>Actinomycetospora</taxon>
    </lineage>
</organism>
<keyword evidence="3" id="KW-1185">Reference proteome</keyword>
<dbReference type="PROSITE" id="PS50234">
    <property type="entry name" value="VWFA"/>
    <property type="match status" value="1"/>
</dbReference>
<feature type="domain" description="VWFA" evidence="1">
    <location>
        <begin position="114"/>
        <end position="275"/>
    </location>
</feature>
<proteinExistence type="predicted"/>
<evidence type="ECO:0000313" key="3">
    <source>
        <dbReference type="Proteomes" id="UP001595947"/>
    </source>
</evidence>
<evidence type="ECO:0000259" key="1">
    <source>
        <dbReference type="PROSITE" id="PS50234"/>
    </source>
</evidence>
<dbReference type="EMBL" id="JBHSIV010000016">
    <property type="protein sequence ID" value="MFC5063790.1"/>
    <property type="molecule type" value="Genomic_DNA"/>
</dbReference>
<accession>A0ABV9YQG7</accession>
<evidence type="ECO:0000313" key="2">
    <source>
        <dbReference type="EMBL" id="MFC5063790.1"/>
    </source>
</evidence>
<dbReference type="InterPro" id="IPR036465">
    <property type="entry name" value="vWFA_dom_sf"/>
</dbReference>
<dbReference type="Gene3D" id="3.40.50.410">
    <property type="entry name" value="von Willebrand factor, type A domain"/>
    <property type="match status" value="1"/>
</dbReference>
<gene>
    <name evidence="2" type="ORF">ACFPBZ_16345</name>
</gene>
<dbReference type="RefSeq" id="WP_378037134.1">
    <property type="nucleotide sequence ID" value="NZ_JBHSIV010000016.1"/>
</dbReference>
<name>A0ABV9YQG7_9PSEU</name>
<dbReference type="SUPFAM" id="SSF53300">
    <property type="entry name" value="vWA-like"/>
    <property type="match status" value="1"/>
</dbReference>
<dbReference type="CDD" id="cd00198">
    <property type="entry name" value="vWFA"/>
    <property type="match status" value="1"/>
</dbReference>
<reference evidence="3" key="1">
    <citation type="journal article" date="2019" name="Int. J. Syst. Evol. Microbiol.">
        <title>The Global Catalogue of Microorganisms (GCM) 10K type strain sequencing project: providing services to taxonomists for standard genome sequencing and annotation.</title>
        <authorList>
            <consortium name="The Broad Institute Genomics Platform"/>
            <consortium name="The Broad Institute Genome Sequencing Center for Infectious Disease"/>
            <person name="Wu L."/>
            <person name="Ma J."/>
        </authorList>
    </citation>
    <scope>NUCLEOTIDE SEQUENCE [LARGE SCALE GENOMIC DNA]</scope>
    <source>
        <strain evidence="3">CGMCC 4.7093</strain>
    </source>
</reference>
<dbReference type="Proteomes" id="UP001595947">
    <property type="component" value="Unassembled WGS sequence"/>
</dbReference>
<sequence>MSPQVGEIDQEAFDALMREDPGAAMELVVDMTKATDETLREKARRLAGTILLERSKVGPSRARGSSKLRLRPADRGGDLDVDASMAALVEARASNLPAHLEDLQAVDWAQPGIALCLLVDTSGSMTGGRLAAAALTAAACSWRAPEEFAVVSFEREATVQRGLHQPTPPETLVDQLLALRGHGVTGLSAAMRSAADQLAAARSSRRVTVLLSDCRSTDDKDPIPLAASLDELLILAPADDSSDAEALAAAVGARVETMADPSEAAAALARLLDAS</sequence>
<dbReference type="InterPro" id="IPR002035">
    <property type="entry name" value="VWF_A"/>
</dbReference>
<protein>
    <submittedName>
        <fullName evidence="2">VWA domain-containing protein</fullName>
    </submittedName>
</protein>
<comment type="caution">
    <text evidence="2">The sequence shown here is derived from an EMBL/GenBank/DDBJ whole genome shotgun (WGS) entry which is preliminary data.</text>
</comment>